<reference evidence="14 15" key="1">
    <citation type="submission" date="2019-03" db="EMBL/GenBank/DDBJ databases">
        <title>Subsurface microbial communities from deep shales in Ohio and West Virginia, USA.</title>
        <authorList>
            <person name="Wrighton K."/>
        </authorList>
    </citation>
    <scope>NUCLEOTIDE SEQUENCE [LARGE SCALE GENOMIC DNA]</scope>
    <source>
        <strain evidence="14 15">MSL9.2</strain>
    </source>
</reference>
<dbReference type="PROSITE" id="PS00464">
    <property type="entry name" value="RIBOSOMAL_L22"/>
    <property type="match status" value="1"/>
</dbReference>
<dbReference type="GO" id="GO:0003735">
    <property type="term" value="F:structural constituent of ribosome"/>
    <property type="evidence" value="ECO:0007669"/>
    <property type="project" value="InterPro"/>
</dbReference>
<dbReference type="NCBIfam" id="TIGR01044">
    <property type="entry name" value="rplV_bact"/>
    <property type="match status" value="1"/>
</dbReference>
<protein>
    <recommendedName>
        <fullName evidence="9 10">Large ribosomal subunit protein uL22</fullName>
    </recommendedName>
</protein>
<dbReference type="InterPro" id="IPR018260">
    <property type="entry name" value="Ribosomal_uL22_CS"/>
</dbReference>
<dbReference type="InterPro" id="IPR001063">
    <property type="entry name" value="Ribosomal_uL22"/>
</dbReference>
<comment type="subunit">
    <text evidence="3 10 12">Part of the 50S ribosomal subunit.</text>
</comment>
<dbReference type="InterPro" id="IPR005727">
    <property type="entry name" value="Ribosomal_uL22_bac/chlpt-type"/>
</dbReference>
<dbReference type="Pfam" id="PF00237">
    <property type="entry name" value="Ribosomal_L22"/>
    <property type="match status" value="1"/>
</dbReference>
<dbReference type="EMBL" id="SODA01000011">
    <property type="protein sequence ID" value="TDW03670.1"/>
    <property type="molecule type" value="Genomic_DNA"/>
</dbReference>
<evidence type="ECO:0000256" key="3">
    <source>
        <dbReference type="ARBA" id="ARBA00011838"/>
    </source>
</evidence>
<dbReference type="Proteomes" id="UP000294697">
    <property type="component" value="Unassembled WGS sequence"/>
</dbReference>
<evidence type="ECO:0000256" key="5">
    <source>
        <dbReference type="ARBA" id="ARBA00022884"/>
    </source>
</evidence>
<evidence type="ECO:0000256" key="1">
    <source>
        <dbReference type="ARBA" id="ARBA00003478"/>
    </source>
</evidence>
<comment type="function">
    <text evidence="10 13">This protein binds specifically to 23S rRNA; its binding is stimulated by other ribosomal proteins, e.g., L4, L17, and L20. It is important during the early stages of 50S assembly. It makes multiple contacts with different domains of the 23S rRNA in the assembled 50S subunit and ribosome.</text>
</comment>
<gene>
    <name evidence="10" type="primary">rplV</name>
    <name evidence="14" type="ORF">C8C77_11169</name>
</gene>
<keyword evidence="4 10" id="KW-0699">rRNA-binding</keyword>
<organism evidence="14 15">
    <name type="scientific">Halanaerobium saccharolyticum</name>
    <dbReference type="NCBI Taxonomy" id="43595"/>
    <lineage>
        <taxon>Bacteria</taxon>
        <taxon>Bacillati</taxon>
        <taxon>Bacillota</taxon>
        <taxon>Clostridia</taxon>
        <taxon>Halanaerobiales</taxon>
        <taxon>Halanaerobiaceae</taxon>
        <taxon>Halanaerobium</taxon>
    </lineage>
</organism>
<evidence type="ECO:0000256" key="6">
    <source>
        <dbReference type="ARBA" id="ARBA00022980"/>
    </source>
</evidence>
<dbReference type="CDD" id="cd00336">
    <property type="entry name" value="Ribosomal_L22"/>
    <property type="match status" value="1"/>
</dbReference>
<comment type="caution">
    <text evidence="14">The sequence shown here is derived from an EMBL/GenBank/DDBJ whole genome shotgun (WGS) entry which is preliminary data.</text>
</comment>
<dbReference type="AlphaFoldDB" id="A0A4R7Z0X9"/>
<dbReference type="FunFam" id="3.90.470.10:FF:000001">
    <property type="entry name" value="50S ribosomal protein L22"/>
    <property type="match status" value="1"/>
</dbReference>
<comment type="function">
    <text evidence="1 10">The globular domain of the protein is located near the polypeptide exit tunnel on the outside of the subunit, while an extended beta-hairpin is found that lines the wall of the exit tunnel in the center of the 70S ribosome.</text>
</comment>
<accession>A0A4R7Z0X9</accession>
<evidence type="ECO:0000256" key="13">
    <source>
        <dbReference type="RuleBase" id="RU004008"/>
    </source>
</evidence>
<dbReference type="Gene3D" id="3.90.470.10">
    <property type="entry name" value="Ribosomal protein L22/L17"/>
    <property type="match status" value="1"/>
</dbReference>
<evidence type="ECO:0000313" key="14">
    <source>
        <dbReference type="EMBL" id="TDW03670.1"/>
    </source>
</evidence>
<dbReference type="HAMAP" id="MF_01331_B">
    <property type="entry name" value="Ribosomal_uL22_B"/>
    <property type="match status" value="1"/>
</dbReference>
<evidence type="ECO:0000313" key="15">
    <source>
        <dbReference type="Proteomes" id="UP000294697"/>
    </source>
</evidence>
<evidence type="ECO:0000256" key="9">
    <source>
        <dbReference type="ARBA" id="ARBA00035207"/>
    </source>
</evidence>
<keyword evidence="7 10" id="KW-0687">Ribonucleoprotein</keyword>
<evidence type="ECO:0000256" key="11">
    <source>
        <dbReference type="RuleBase" id="RU004005"/>
    </source>
</evidence>
<proteinExistence type="inferred from homology"/>
<dbReference type="GO" id="GO:0022625">
    <property type="term" value="C:cytosolic large ribosomal subunit"/>
    <property type="evidence" value="ECO:0007669"/>
    <property type="project" value="TreeGrafter"/>
</dbReference>
<dbReference type="SUPFAM" id="SSF54843">
    <property type="entry name" value="Ribosomal protein L22"/>
    <property type="match status" value="1"/>
</dbReference>
<dbReference type="GO" id="GO:0019843">
    <property type="term" value="F:rRNA binding"/>
    <property type="evidence" value="ECO:0007669"/>
    <property type="project" value="UniProtKB-UniRule"/>
</dbReference>
<dbReference type="InterPro" id="IPR047867">
    <property type="entry name" value="Ribosomal_uL22_bac/org-type"/>
</dbReference>
<dbReference type="GO" id="GO:0006412">
    <property type="term" value="P:translation"/>
    <property type="evidence" value="ECO:0007669"/>
    <property type="project" value="UniProtKB-UniRule"/>
</dbReference>
<evidence type="ECO:0000256" key="10">
    <source>
        <dbReference type="HAMAP-Rule" id="MF_01331"/>
    </source>
</evidence>
<sequence length="113" mass="12454">MEAKAVAKHLRITARKARLVTDLIKGKDVNTAVAILKSTPKKAAKMVEKVLNSAAANAENNHDMFVDDLYVKRAFVDEGPTMKRWKPRAQGSASPINKRTSHITVVLSDTKEV</sequence>
<name>A0A4R7Z0X9_9FIRM</name>
<dbReference type="RefSeq" id="WP_111572421.1">
    <property type="nucleotide sequence ID" value="NZ_QLME01000013.1"/>
</dbReference>
<comment type="similarity">
    <text evidence="2 10 11">Belongs to the universal ribosomal protein uL22 family.</text>
</comment>
<evidence type="ECO:0000256" key="8">
    <source>
        <dbReference type="ARBA" id="ARBA00025084"/>
    </source>
</evidence>
<keyword evidence="6 10" id="KW-0689">Ribosomal protein</keyword>
<dbReference type="InterPro" id="IPR036394">
    <property type="entry name" value="Ribosomal_uL22_sf"/>
</dbReference>
<keyword evidence="5 10" id="KW-0694">RNA-binding</keyword>
<evidence type="ECO:0000256" key="12">
    <source>
        <dbReference type="RuleBase" id="RU004006"/>
    </source>
</evidence>
<dbReference type="OrthoDB" id="9805969at2"/>
<evidence type="ECO:0000256" key="4">
    <source>
        <dbReference type="ARBA" id="ARBA00022730"/>
    </source>
</evidence>
<dbReference type="PANTHER" id="PTHR13501">
    <property type="entry name" value="CHLOROPLAST 50S RIBOSOMAL PROTEIN L22-RELATED"/>
    <property type="match status" value="1"/>
</dbReference>
<dbReference type="PANTHER" id="PTHR13501:SF8">
    <property type="entry name" value="LARGE RIBOSOMAL SUBUNIT PROTEIN UL22M"/>
    <property type="match status" value="1"/>
</dbReference>
<evidence type="ECO:0000256" key="2">
    <source>
        <dbReference type="ARBA" id="ARBA00009451"/>
    </source>
</evidence>
<evidence type="ECO:0000256" key="7">
    <source>
        <dbReference type="ARBA" id="ARBA00023274"/>
    </source>
</evidence>
<comment type="function">
    <text evidence="8">This protein binds specifically to 23S rRNA; its binding is stimulated by other ribosomal proteins, e.g. L4, L17, and L20. It is important during the early stages of 50S assembly. It makes multiple contacts with different domains of the 23S rRNA in the assembled 50S subunit and ribosome.</text>
</comment>